<protein>
    <recommendedName>
        <fullName evidence="2">carbonic anhydrase</fullName>
        <ecNumber evidence="2">4.2.1.1</ecNumber>
    </recommendedName>
</protein>
<evidence type="ECO:0000256" key="3">
    <source>
        <dbReference type="ARBA" id="ARBA00022723"/>
    </source>
</evidence>
<dbReference type="CDD" id="cd03124">
    <property type="entry name" value="alpha_CA_prokaryotic_like"/>
    <property type="match status" value="1"/>
</dbReference>
<dbReference type="PANTHER" id="PTHR18952:SF265">
    <property type="entry name" value="CARBONIC ANHYDRASE"/>
    <property type="match status" value="1"/>
</dbReference>
<dbReference type="Proteomes" id="UP000233524">
    <property type="component" value="Unassembled WGS sequence"/>
</dbReference>
<evidence type="ECO:0000259" key="8">
    <source>
        <dbReference type="PROSITE" id="PS51144"/>
    </source>
</evidence>
<dbReference type="VEuPathDB" id="FungiDB:jhhlp_000335"/>
<feature type="domain" description="Alpha-carbonic anhydrase" evidence="8">
    <location>
        <begin position="39"/>
        <end position="315"/>
    </location>
</feature>
<evidence type="ECO:0000256" key="7">
    <source>
        <dbReference type="SAM" id="SignalP"/>
    </source>
</evidence>
<feature type="chain" id="PRO_5014665411" description="carbonic anhydrase" evidence="7">
    <location>
        <begin position="21"/>
        <end position="331"/>
    </location>
</feature>
<comment type="catalytic activity">
    <reaction evidence="6">
        <text>hydrogencarbonate + H(+) = CO2 + H2O</text>
        <dbReference type="Rhea" id="RHEA:10748"/>
        <dbReference type="ChEBI" id="CHEBI:15377"/>
        <dbReference type="ChEBI" id="CHEBI:15378"/>
        <dbReference type="ChEBI" id="CHEBI:16526"/>
        <dbReference type="ChEBI" id="CHEBI:17544"/>
        <dbReference type="EC" id="4.2.1.1"/>
    </reaction>
</comment>
<dbReference type="EC" id="4.2.1.1" evidence="2"/>
<evidence type="ECO:0000256" key="5">
    <source>
        <dbReference type="ARBA" id="ARBA00023239"/>
    </source>
</evidence>
<dbReference type="PANTHER" id="PTHR18952">
    <property type="entry name" value="CARBONIC ANHYDRASE"/>
    <property type="match status" value="1"/>
</dbReference>
<evidence type="ECO:0000256" key="4">
    <source>
        <dbReference type="ARBA" id="ARBA00022833"/>
    </source>
</evidence>
<dbReference type="InterPro" id="IPR036398">
    <property type="entry name" value="CA_dom_sf"/>
</dbReference>
<reference evidence="9 10" key="1">
    <citation type="journal article" date="2017" name="G3 (Bethesda)">
        <title>First Draft Genome Sequence of the Pathogenic Fungus Lomentospora prolificans (Formerly Scedosporium prolificans).</title>
        <authorList>
            <person name="Luo R."/>
            <person name="Zimin A."/>
            <person name="Workman R."/>
            <person name="Fan Y."/>
            <person name="Pertea G."/>
            <person name="Grossman N."/>
            <person name="Wear M.P."/>
            <person name="Jia B."/>
            <person name="Miller H."/>
            <person name="Casadevall A."/>
            <person name="Timp W."/>
            <person name="Zhang S.X."/>
            <person name="Salzberg S.L."/>
        </authorList>
    </citation>
    <scope>NUCLEOTIDE SEQUENCE [LARGE SCALE GENOMIC DNA]</scope>
    <source>
        <strain evidence="9 10">JHH-5317</strain>
    </source>
</reference>
<proteinExistence type="inferred from homology"/>
<evidence type="ECO:0000256" key="2">
    <source>
        <dbReference type="ARBA" id="ARBA00012925"/>
    </source>
</evidence>
<feature type="signal peptide" evidence="7">
    <location>
        <begin position="1"/>
        <end position="20"/>
    </location>
</feature>
<comment type="similarity">
    <text evidence="1">Belongs to the alpha-carbonic anhydrase family.</text>
</comment>
<accession>A0A2N3NKN1</accession>
<dbReference type="GO" id="GO:0008270">
    <property type="term" value="F:zinc ion binding"/>
    <property type="evidence" value="ECO:0007669"/>
    <property type="project" value="InterPro"/>
</dbReference>
<dbReference type="InParanoid" id="A0A2N3NKN1"/>
<dbReference type="InterPro" id="IPR001148">
    <property type="entry name" value="CA_dom"/>
</dbReference>
<keyword evidence="5" id="KW-0456">Lyase</keyword>
<dbReference type="GO" id="GO:0004089">
    <property type="term" value="F:carbonate dehydratase activity"/>
    <property type="evidence" value="ECO:0007669"/>
    <property type="project" value="UniProtKB-EC"/>
</dbReference>
<dbReference type="InterPro" id="IPR023561">
    <property type="entry name" value="Carbonic_anhydrase_a-class"/>
</dbReference>
<evidence type="ECO:0000313" key="10">
    <source>
        <dbReference type="Proteomes" id="UP000233524"/>
    </source>
</evidence>
<name>A0A2N3NKN1_9PEZI</name>
<evidence type="ECO:0000256" key="1">
    <source>
        <dbReference type="ARBA" id="ARBA00010718"/>
    </source>
</evidence>
<keyword evidence="10" id="KW-1185">Reference proteome</keyword>
<sequence length="331" mass="35065">MYSTLATLAWAVFSASQALASCAHGTHLHRRQEGAVEVNQFGYVGLTGPLNWVALDAANILCATGTRQSPIDMTQGQFQLVPASALGVNIPDFTAGAEFENLGTTVEVIAQGGTMAINGVEFGLQQFHFHLPSEHLDNGVSHAMEMHMVWESAQGQIAVIGVYIDVENSQAAGAANQTAVTSVPAEKRSAKMDPKYKREEPKVAKRATTALLDTVFSSLPAITQPGTKTTTQPLIMSEIVDIINASDLQNYSGSLTTPPCSEGVTWFVSTQSLQISAANFGAVRDVIGFNSRFPQNTLGQPNLLAINGAMMASPQVQLAALRQSLGGLSGF</sequence>
<comment type="caution">
    <text evidence="9">The sequence shown here is derived from an EMBL/GenBank/DDBJ whole genome shotgun (WGS) entry which is preliminary data.</text>
</comment>
<dbReference type="EMBL" id="NLAX01000002">
    <property type="protein sequence ID" value="PKS12994.1"/>
    <property type="molecule type" value="Genomic_DNA"/>
</dbReference>
<keyword evidence="4" id="KW-0862">Zinc</keyword>
<evidence type="ECO:0000313" key="9">
    <source>
        <dbReference type="EMBL" id="PKS12994.1"/>
    </source>
</evidence>
<dbReference type="SUPFAM" id="SSF51069">
    <property type="entry name" value="Carbonic anhydrase"/>
    <property type="match status" value="1"/>
</dbReference>
<dbReference type="Gene3D" id="3.10.200.10">
    <property type="entry name" value="Alpha carbonic anhydrase"/>
    <property type="match status" value="1"/>
</dbReference>
<dbReference type="AlphaFoldDB" id="A0A2N3NKN1"/>
<gene>
    <name evidence="9" type="ORF">jhhlp_000335</name>
</gene>
<dbReference type="STRING" id="41688.A0A2N3NKN1"/>
<dbReference type="Pfam" id="PF00194">
    <property type="entry name" value="Carb_anhydrase"/>
    <property type="match status" value="1"/>
</dbReference>
<organism evidence="9 10">
    <name type="scientific">Lomentospora prolificans</name>
    <dbReference type="NCBI Taxonomy" id="41688"/>
    <lineage>
        <taxon>Eukaryota</taxon>
        <taxon>Fungi</taxon>
        <taxon>Dikarya</taxon>
        <taxon>Ascomycota</taxon>
        <taxon>Pezizomycotina</taxon>
        <taxon>Sordariomycetes</taxon>
        <taxon>Hypocreomycetidae</taxon>
        <taxon>Microascales</taxon>
        <taxon>Microascaceae</taxon>
        <taxon>Lomentospora</taxon>
    </lineage>
</organism>
<dbReference type="InterPro" id="IPR041891">
    <property type="entry name" value="Alpha_CA_prokaryot-like"/>
</dbReference>
<keyword evidence="7" id="KW-0732">Signal</keyword>
<keyword evidence="3" id="KW-0479">Metal-binding</keyword>
<dbReference type="PROSITE" id="PS51144">
    <property type="entry name" value="ALPHA_CA_2"/>
    <property type="match status" value="1"/>
</dbReference>
<evidence type="ECO:0000256" key="6">
    <source>
        <dbReference type="ARBA" id="ARBA00048348"/>
    </source>
</evidence>
<dbReference type="SMART" id="SM01057">
    <property type="entry name" value="Carb_anhydrase"/>
    <property type="match status" value="1"/>
</dbReference>
<dbReference type="OrthoDB" id="429145at2759"/>